<evidence type="ECO:0000313" key="1">
    <source>
        <dbReference type="EMBL" id="GAA1547219.1"/>
    </source>
</evidence>
<proteinExistence type="predicted"/>
<comment type="caution">
    <text evidence="1">The sequence shown here is derived from an EMBL/GenBank/DDBJ whole genome shotgun (WGS) entry which is preliminary data.</text>
</comment>
<accession>A0ABP4MQI7</accession>
<gene>
    <name evidence="1" type="ORF">GCM10009741_58530</name>
</gene>
<dbReference type="Proteomes" id="UP001500363">
    <property type="component" value="Unassembled WGS sequence"/>
</dbReference>
<name>A0ABP4MQI7_9ACTN</name>
<dbReference type="EMBL" id="BAAANC010000003">
    <property type="protein sequence ID" value="GAA1547219.1"/>
    <property type="molecule type" value="Genomic_DNA"/>
</dbReference>
<sequence>MRIYEVGNTVPVCAADPRTWSDASPGYPPCSDAAESQYLQMQYSDEPTQTLEANPGVP</sequence>
<reference evidence="2" key="1">
    <citation type="journal article" date="2019" name="Int. J. Syst. Evol. Microbiol.">
        <title>The Global Catalogue of Microorganisms (GCM) 10K type strain sequencing project: providing services to taxonomists for standard genome sequencing and annotation.</title>
        <authorList>
            <consortium name="The Broad Institute Genomics Platform"/>
            <consortium name="The Broad Institute Genome Sequencing Center for Infectious Disease"/>
            <person name="Wu L."/>
            <person name="Ma J."/>
        </authorList>
    </citation>
    <scope>NUCLEOTIDE SEQUENCE [LARGE SCALE GENOMIC DNA]</scope>
    <source>
        <strain evidence="2">JCM 14303</strain>
    </source>
</reference>
<organism evidence="1 2">
    <name type="scientific">Kribbella lupini</name>
    <dbReference type="NCBI Taxonomy" id="291602"/>
    <lineage>
        <taxon>Bacteria</taxon>
        <taxon>Bacillati</taxon>
        <taxon>Actinomycetota</taxon>
        <taxon>Actinomycetes</taxon>
        <taxon>Propionibacteriales</taxon>
        <taxon>Kribbellaceae</taxon>
        <taxon>Kribbella</taxon>
    </lineage>
</organism>
<keyword evidence="2" id="KW-1185">Reference proteome</keyword>
<protein>
    <submittedName>
        <fullName evidence="1">Uncharacterized protein</fullName>
    </submittedName>
</protein>
<evidence type="ECO:0000313" key="2">
    <source>
        <dbReference type="Proteomes" id="UP001500363"/>
    </source>
</evidence>